<accession>A0A418BAJ6</accession>
<feature type="compositionally biased region" description="Low complexity" evidence="1">
    <location>
        <begin position="710"/>
        <end position="731"/>
    </location>
</feature>
<evidence type="ECO:0000256" key="1">
    <source>
        <dbReference type="SAM" id="MobiDB-lite"/>
    </source>
</evidence>
<dbReference type="EMBL" id="QUSY01000006">
    <property type="protein sequence ID" value="RHY35241.1"/>
    <property type="molecule type" value="Genomic_DNA"/>
</dbReference>
<feature type="region of interest" description="Disordered" evidence="1">
    <location>
        <begin position="492"/>
        <end position="514"/>
    </location>
</feature>
<evidence type="ECO:0000313" key="2">
    <source>
        <dbReference type="EMBL" id="RHY35241.1"/>
    </source>
</evidence>
<protein>
    <submittedName>
        <fullName evidence="2">Uncharacterized protein</fullName>
    </submittedName>
</protein>
<dbReference type="VEuPathDB" id="FungiDB:H310_01069"/>
<proteinExistence type="predicted"/>
<name>A0A418BAJ6_9STRA</name>
<feature type="region of interest" description="Disordered" evidence="1">
    <location>
        <begin position="709"/>
        <end position="736"/>
    </location>
</feature>
<feature type="compositionally biased region" description="Polar residues" evidence="1">
    <location>
        <begin position="366"/>
        <end position="380"/>
    </location>
</feature>
<feature type="compositionally biased region" description="Polar residues" evidence="1">
    <location>
        <begin position="1201"/>
        <end position="1210"/>
    </location>
</feature>
<feature type="region of interest" description="Disordered" evidence="1">
    <location>
        <begin position="366"/>
        <end position="397"/>
    </location>
</feature>
<feature type="region of interest" description="Disordered" evidence="1">
    <location>
        <begin position="1173"/>
        <end position="1230"/>
    </location>
</feature>
<sequence length="1360" mass="143886">MDVAVGSSPYKDLDDIFGEDDQDGLAPAVDAMSNKEDLSSDSVHSQPSVGEVEPEDKPTSPDVALWAAESKPSTPPLVIGEETMSVVDDDSLTTPNTSLPPKEFQVSESLEFLDFPPEANPTAMAHSQSTSLSFLDMDTDFANPPSHTPSDSMNFLDLTDRRGDYTTGYVEAPLSPFSQFLSTAQTASSGMLTQPPLSAVEHGWNDNLDVAASTPSPGGNSHVASILDEAHVDVRPIADEELRCTPPASEEAESISIEASHGDVFLSENAGILKAAEHPSAAGDSNTKTIQHLNIRRRFVDRCAEAAPADEVTSACSIRDVHDKVGATHASYRPDLADTEKYAENVANDGSAVLDGSQNELSVDVSCNDSLDPSAPTSDVSNKHAEINDKDAGYSASQATEVVPLEERAQMKVSHHDASFECGVDLTTTHHFSVEDDLHECEEHAQDDAPQPVATYNDGVVPMLLVEDDMHMAPTTTTQHHWALHDPAVESTVDNESTEASGHEESLLDSNFDNSHGETGVLALPVTTITRASQDLAAFNFPSLDVSTNHNAMQEESISTDDGKIDGERIFPANEGIEITSPDIPSEICPVDTPAVVAIGGTVSDVFGVSSACEETIPRENLQDCSSECEIECASNALSFEQDSPHSLVQLSQESYSANAVDADIEDTSDLSLDCAAPSEIATTPDDFVVLAPHDVAIATNVMQSGGGDVQSVADDAPAAPSSAVEVPSDAFTSSPPVPKSLVFPVSAFPDSTTDASAEESSNSRFISRPTDTLSTAHMTKFQTAPPPSSTYNPFEVLAQEELKSATAFPWLNFQSAPVQNDNPPIDTNNPWASATPDTDDLDGFVSVPTSTRAAIINVVATQATTSWLDVATSQVATSTSKFRDADGERESFGAFEGESPAFGDISSSPQAPCESFGDFSAATTTPAEFGDFGDFSSAAISAVESNDGFSDFGAPLSTTFGGDDDFGEFESSPPADAMTSFGDFTSVQAPSSSMSTNTQKPIVCTSLLDVLVKDIHANHVQWDARTSSVREESAHVLEQCKAALAQKVNEAVLHHALFTEKSPEFAEYQSLVHTADKAAMLAGLRKLQLDIFDDMSNKATLSMAEQAALSAQATIASHAQHHKEKVPGLKFQFAWSSSKDKPDHDDRAASTRVLTPTGASISKLHRNSFSNLHASMGTAGGTVSEGEHTSGSDGDGETWETASATSDGTGTEDHHHHPPSRTGSGSLAGSISGTGLMKKLSSKLGFSSLRSSLSLTSTKTKMVSLSLRRKGDAAVRTFEVPLDTISGGFDELKWKCAVYLYDADEVAAVAPAQIEVIASNGVTVSSTDRSALQKLLKEKGAVWTIDVGTDAKESVSDTT</sequence>
<comment type="caution">
    <text evidence="2">The sequence shown here is derived from an EMBL/GenBank/DDBJ whole genome shotgun (WGS) entry which is preliminary data.</text>
</comment>
<gene>
    <name evidence="2" type="ORF">DYB32_000300</name>
</gene>
<keyword evidence="3" id="KW-1185">Reference proteome</keyword>
<evidence type="ECO:0000313" key="3">
    <source>
        <dbReference type="Proteomes" id="UP000285060"/>
    </source>
</evidence>
<feature type="compositionally biased region" description="Basic and acidic residues" evidence="1">
    <location>
        <begin position="381"/>
        <end position="392"/>
    </location>
</feature>
<feature type="region of interest" description="Disordered" evidence="1">
    <location>
        <begin position="1"/>
        <end position="63"/>
    </location>
</feature>
<feature type="region of interest" description="Disordered" evidence="1">
    <location>
        <begin position="1137"/>
        <end position="1160"/>
    </location>
</feature>
<reference evidence="2 3" key="1">
    <citation type="submission" date="2018-08" db="EMBL/GenBank/DDBJ databases">
        <title>Aphanomyces genome sequencing and annotation.</title>
        <authorList>
            <person name="Minardi D."/>
            <person name="Oidtmann B."/>
            <person name="Van Der Giezen M."/>
            <person name="Studholme D.J."/>
        </authorList>
    </citation>
    <scope>NUCLEOTIDE SEQUENCE [LARGE SCALE GENOMIC DNA]</scope>
    <source>
        <strain evidence="2 3">NJM0002</strain>
    </source>
</reference>
<feature type="compositionally biased region" description="Basic and acidic residues" evidence="1">
    <location>
        <begin position="1139"/>
        <end position="1150"/>
    </location>
</feature>
<organism evidence="2 3">
    <name type="scientific">Aphanomyces invadans</name>
    <dbReference type="NCBI Taxonomy" id="157072"/>
    <lineage>
        <taxon>Eukaryota</taxon>
        <taxon>Sar</taxon>
        <taxon>Stramenopiles</taxon>
        <taxon>Oomycota</taxon>
        <taxon>Saprolegniomycetes</taxon>
        <taxon>Saprolegniales</taxon>
        <taxon>Verrucalvaceae</taxon>
        <taxon>Aphanomyces</taxon>
    </lineage>
</organism>
<dbReference type="Proteomes" id="UP000285060">
    <property type="component" value="Unassembled WGS sequence"/>
</dbReference>